<sequence>MDAQLSSDIMLGVVGLIAALGLVGTVLAFWSMGRQAYRKD</sequence>
<dbReference type="AlphaFoldDB" id="A0A7W4YM92"/>
<evidence type="ECO:0000256" key="1">
    <source>
        <dbReference type="SAM" id="Phobius"/>
    </source>
</evidence>
<evidence type="ECO:0000313" key="2">
    <source>
        <dbReference type="EMBL" id="MBB2974872.1"/>
    </source>
</evidence>
<feature type="transmembrane region" description="Helical" evidence="1">
    <location>
        <begin position="12"/>
        <end position="30"/>
    </location>
</feature>
<accession>A0A7W4YM92</accession>
<dbReference type="RefSeq" id="WP_260149054.1">
    <property type="nucleotide sequence ID" value="NZ_CP049255.1"/>
</dbReference>
<keyword evidence="1" id="KW-0812">Transmembrane</keyword>
<keyword evidence="1" id="KW-0472">Membrane</keyword>
<evidence type="ECO:0000313" key="3">
    <source>
        <dbReference type="Proteomes" id="UP000529310"/>
    </source>
</evidence>
<reference evidence="2 3" key="1">
    <citation type="submission" date="2020-08" db="EMBL/GenBank/DDBJ databases">
        <title>Sequencing the genomes of 1000 actinobacteria strains.</title>
        <authorList>
            <person name="Klenk H.-P."/>
        </authorList>
    </citation>
    <scope>NUCLEOTIDE SEQUENCE [LARGE SCALE GENOMIC DNA]</scope>
    <source>
        <strain evidence="2 3">DSM 27099</strain>
    </source>
</reference>
<name>A0A7W4YM92_9MICO</name>
<dbReference type="EMBL" id="JACHWQ010000001">
    <property type="protein sequence ID" value="MBB2974872.1"/>
    <property type="molecule type" value="Genomic_DNA"/>
</dbReference>
<gene>
    <name evidence="2" type="ORF">FHX49_000413</name>
</gene>
<keyword evidence="3" id="KW-1185">Reference proteome</keyword>
<protein>
    <submittedName>
        <fullName evidence="2">Uncharacterized protein</fullName>
    </submittedName>
</protein>
<proteinExistence type="predicted"/>
<organism evidence="2 3">
    <name type="scientific">Microbacterium endophyticum</name>
    <dbReference type="NCBI Taxonomy" id="1526412"/>
    <lineage>
        <taxon>Bacteria</taxon>
        <taxon>Bacillati</taxon>
        <taxon>Actinomycetota</taxon>
        <taxon>Actinomycetes</taxon>
        <taxon>Micrococcales</taxon>
        <taxon>Microbacteriaceae</taxon>
        <taxon>Microbacterium</taxon>
    </lineage>
</organism>
<comment type="caution">
    <text evidence="2">The sequence shown here is derived from an EMBL/GenBank/DDBJ whole genome shotgun (WGS) entry which is preliminary data.</text>
</comment>
<keyword evidence="1" id="KW-1133">Transmembrane helix</keyword>
<dbReference type="Proteomes" id="UP000529310">
    <property type="component" value="Unassembled WGS sequence"/>
</dbReference>